<evidence type="ECO:0000259" key="2">
    <source>
        <dbReference type="Pfam" id="PF12866"/>
    </source>
</evidence>
<proteinExistence type="predicted"/>
<feature type="domain" description="DUF3823" evidence="2">
    <location>
        <begin position="33"/>
        <end position="121"/>
    </location>
</feature>
<organism evidence="4 5">
    <name type="scientific">Mucilaginibacter pedocola</name>
    <dbReference type="NCBI Taxonomy" id="1792845"/>
    <lineage>
        <taxon>Bacteria</taxon>
        <taxon>Pseudomonadati</taxon>
        <taxon>Bacteroidota</taxon>
        <taxon>Sphingobacteriia</taxon>
        <taxon>Sphingobacteriales</taxon>
        <taxon>Sphingobacteriaceae</taxon>
        <taxon>Mucilaginibacter</taxon>
    </lineage>
</organism>
<keyword evidence="1" id="KW-0732">Signal</keyword>
<dbReference type="EMBL" id="MBTF01000035">
    <property type="protein sequence ID" value="OOQ57799.1"/>
    <property type="molecule type" value="Genomic_DNA"/>
</dbReference>
<feature type="domain" description="DUF3823" evidence="3">
    <location>
        <begin position="126"/>
        <end position="230"/>
    </location>
</feature>
<dbReference type="Gene3D" id="2.60.40.1120">
    <property type="entry name" value="Carboxypeptidase-like, regulatory domain"/>
    <property type="match status" value="1"/>
</dbReference>
<dbReference type="AlphaFoldDB" id="A0A1S9PA42"/>
<evidence type="ECO:0000259" key="3">
    <source>
        <dbReference type="Pfam" id="PF18003"/>
    </source>
</evidence>
<dbReference type="PROSITE" id="PS51257">
    <property type="entry name" value="PROKAR_LIPOPROTEIN"/>
    <property type="match status" value="1"/>
</dbReference>
<keyword evidence="5" id="KW-1185">Reference proteome</keyword>
<dbReference type="InterPro" id="IPR024278">
    <property type="entry name" value="DUF3823_N"/>
</dbReference>
<gene>
    <name evidence="4" type="ORF">BC343_13530</name>
</gene>
<protein>
    <recommendedName>
        <fullName evidence="6">DUF3823 domain-containing protein</fullName>
    </recommendedName>
</protein>
<dbReference type="RefSeq" id="WP_078350404.1">
    <property type="nucleotide sequence ID" value="NZ_MBTF01000035.1"/>
</dbReference>
<feature type="signal peptide" evidence="1">
    <location>
        <begin position="1"/>
        <end position="23"/>
    </location>
</feature>
<dbReference type="Pfam" id="PF18003">
    <property type="entry name" value="DUF3823_C"/>
    <property type="match status" value="1"/>
</dbReference>
<dbReference type="InterPro" id="IPR041186">
    <property type="entry name" value="DUF3823_C"/>
</dbReference>
<accession>A0A1S9PA42</accession>
<dbReference type="STRING" id="1792845.BC343_13530"/>
<evidence type="ECO:0000313" key="4">
    <source>
        <dbReference type="EMBL" id="OOQ57799.1"/>
    </source>
</evidence>
<dbReference type="Gene3D" id="2.60.40.2060">
    <property type="match status" value="1"/>
</dbReference>
<comment type="caution">
    <text evidence="4">The sequence shown here is derived from an EMBL/GenBank/DDBJ whole genome shotgun (WGS) entry which is preliminary data.</text>
</comment>
<evidence type="ECO:0008006" key="6">
    <source>
        <dbReference type="Google" id="ProtNLM"/>
    </source>
</evidence>
<dbReference type="OrthoDB" id="642123at2"/>
<name>A0A1S9PA42_9SPHI</name>
<evidence type="ECO:0000313" key="5">
    <source>
        <dbReference type="Proteomes" id="UP000189739"/>
    </source>
</evidence>
<feature type="chain" id="PRO_5012843017" description="DUF3823 domain-containing protein" evidence="1">
    <location>
        <begin position="24"/>
        <end position="234"/>
    </location>
</feature>
<sequence>MKKNKICITILLLAAALAGGCTKVDNYPEPDKTLAGKIIDADTNEPLFTEQPDGTRIRLLQTDWNDNPIPQYFWVKPDGTFRNTKIFKGKYDVTPVDGPFIPLTEPQKIDLSGEADLTFKVKPFLRVKLLNTSIAGTSVTVSYKIERPSTTFKITDAKVFVSNTSQATNSSFDNKLSQTNDLQGVADDVILATTYTATVPLTSGRTFYIRVGARSEDNVSRRYNYTDVVKVDIP</sequence>
<evidence type="ECO:0000256" key="1">
    <source>
        <dbReference type="SAM" id="SignalP"/>
    </source>
</evidence>
<dbReference type="Pfam" id="PF12866">
    <property type="entry name" value="DUF3823"/>
    <property type="match status" value="1"/>
</dbReference>
<reference evidence="4 5" key="1">
    <citation type="submission" date="2016-07" db="EMBL/GenBank/DDBJ databases">
        <title>Genomic analysis of zinc-resistant bacterium Mucilaginibacter pedocola TBZ30.</title>
        <authorList>
            <person name="Huang J."/>
            <person name="Tang J."/>
        </authorList>
    </citation>
    <scope>NUCLEOTIDE SEQUENCE [LARGE SCALE GENOMIC DNA]</scope>
    <source>
        <strain evidence="4 5">TBZ30</strain>
    </source>
</reference>
<dbReference type="Proteomes" id="UP000189739">
    <property type="component" value="Unassembled WGS sequence"/>
</dbReference>